<feature type="signal peptide" evidence="1">
    <location>
        <begin position="1"/>
        <end position="28"/>
    </location>
</feature>
<feature type="domain" description="NodB homology" evidence="2">
    <location>
        <begin position="105"/>
        <end position="287"/>
    </location>
</feature>
<dbReference type="SUPFAM" id="SSF88713">
    <property type="entry name" value="Glycoside hydrolase/deacetylase"/>
    <property type="match status" value="1"/>
</dbReference>
<dbReference type="InterPro" id="IPR011330">
    <property type="entry name" value="Glyco_hydro/deAcase_b/a-brl"/>
</dbReference>
<keyword evidence="1" id="KW-0732">Signal</keyword>
<reference evidence="4" key="1">
    <citation type="submission" date="2014-12" db="EMBL/GenBank/DDBJ databases">
        <title>Genome sequence of Clostridium beijerinckii strain 59B.</title>
        <authorList>
            <person name="Little G.T."/>
            <person name="Minton N.P."/>
        </authorList>
    </citation>
    <scope>NUCLEOTIDE SEQUENCE [LARGE SCALE GENOMIC DNA]</scope>
    <source>
        <strain evidence="4">59B</strain>
    </source>
</reference>
<accession>A0A0B5Q646</accession>
<dbReference type="InterPro" id="IPR002509">
    <property type="entry name" value="NODB_dom"/>
</dbReference>
<feature type="chain" id="PRO_5002105441" evidence="1">
    <location>
        <begin position="29"/>
        <end position="295"/>
    </location>
</feature>
<dbReference type="EMBL" id="CP010086">
    <property type="protein sequence ID" value="AJG97664.1"/>
    <property type="molecule type" value="Genomic_DNA"/>
</dbReference>
<name>A0A0B5Q646_CLOBE</name>
<dbReference type="PANTHER" id="PTHR10587:SF78">
    <property type="entry name" value="PEPTIDOGLYCAN-N-ACETYLMURAMIC ACID DEACETYLASE PDAA"/>
    <property type="match status" value="1"/>
</dbReference>
<dbReference type="NCBIfam" id="TIGR02884">
    <property type="entry name" value="spore_pdaA"/>
    <property type="match status" value="1"/>
</dbReference>
<dbReference type="InterPro" id="IPR014235">
    <property type="entry name" value="Spore_PdaA"/>
</dbReference>
<sequence length="295" mass="33308">MNKSIKSLIALSLAMNLITLVPQKPALAASDNDTDSNECFQEDGVFGDILDVDNIRDIFSSFSDEDELNWYYVGKGKDQIAEGPKESVSFLKENSAYYLGDTSKKVLYLTFDEGYENGNTGKILDILKEYKVPAAFFVVKPYIDTQPELIKRMVDEGHVVGNHTVHHPSMAQIRDKEKFEAEFTGVENAFKELTGQDMPKFFRPPMGKYSKKSLEMTKDLGYKTIFWSFAYKDWLVNNQPSESYAVEKICKGAHPGSIMLLHAVSNTNTKVLSSVIKTLQQEGYEFKSLNDLPTE</sequence>
<dbReference type="GO" id="GO:0016020">
    <property type="term" value="C:membrane"/>
    <property type="evidence" value="ECO:0007669"/>
    <property type="project" value="TreeGrafter"/>
</dbReference>
<evidence type="ECO:0000313" key="4">
    <source>
        <dbReference type="Proteomes" id="UP000031866"/>
    </source>
</evidence>
<dbReference type="Pfam" id="PF01522">
    <property type="entry name" value="Polysacc_deac_1"/>
    <property type="match status" value="1"/>
</dbReference>
<dbReference type="KEGG" id="cbei:LF65_01045"/>
<evidence type="ECO:0000259" key="2">
    <source>
        <dbReference type="PROSITE" id="PS51677"/>
    </source>
</evidence>
<dbReference type="AlphaFoldDB" id="A0A0B5Q646"/>
<evidence type="ECO:0000256" key="1">
    <source>
        <dbReference type="SAM" id="SignalP"/>
    </source>
</evidence>
<dbReference type="CDD" id="cd10948">
    <property type="entry name" value="CE4_BsPdaA_like"/>
    <property type="match status" value="1"/>
</dbReference>
<dbReference type="Proteomes" id="UP000031866">
    <property type="component" value="Chromosome"/>
</dbReference>
<gene>
    <name evidence="3" type="ORF">LF65_01045</name>
</gene>
<dbReference type="GO" id="GO:0005975">
    <property type="term" value="P:carbohydrate metabolic process"/>
    <property type="evidence" value="ECO:0007669"/>
    <property type="project" value="InterPro"/>
</dbReference>
<dbReference type="RefSeq" id="WP_017212728.1">
    <property type="nucleotide sequence ID" value="NZ_CP010086.2"/>
</dbReference>
<dbReference type="STRING" id="1520.LF65_01045"/>
<protein>
    <submittedName>
        <fullName evidence="3">Delta-lactam-biosynthetic de-N-acetylase</fullName>
    </submittedName>
</protein>
<dbReference type="Gene3D" id="3.20.20.370">
    <property type="entry name" value="Glycoside hydrolase/deacetylase"/>
    <property type="match status" value="1"/>
</dbReference>
<dbReference type="OrthoDB" id="9812065at2"/>
<dbReference type="InterPro" id="IPR050248">
    <property type="entry name" value="Polysacc_deacetylase_ArnD"/>
</dbReference>
<dbReference type="PANTHER" id="PTHR10587">
    <property type="entry name" value="GLYCOSYL TRANSFERASE-RELATED"/>
    <property type="match status" value="1"/>
</dbReference>
<dbReference type="GO" id="GO:0016810">
    <property type="term" value="F:hydrolase activity, acting on carbon-nitrogen (but not peptide) bonds"/>
    <property type="evidence" value="ECO:0007669"/>
    <property type="project" value="InterPro"/>
</dbReference>
<proteinExistence type="predicted"/>
<dbReference type="PROSITE" id="PS51677">
    <property type="entry name" value="NODB"/>
    <property type="match status" value="1"/>
</dbReference>
<evidence type="ECO:0000313" key="3">
    <source>
        <dbReference type="EMBL" id="AJG97664.1"/>
    </source>
</evidence>
<organism evidence="3 4">
    <name type="scientific">Clostridium beijerinckii</name>
    <name type="common">Clostridium MP</name>
    <dbReference type="NCBI Taxonomy" id="1520"/>
    <lineage>
        <taxon>Bacteria</taxon>
        <taxon>Bacillati</taxon>
        <taxon>Bacillota</taxon>
        <taxon>Clostridia</taxon>
        <taxon>Eubacteriales</taxon>
        <taxon>Clostridiaceae</taxon>
        <taxon>Clostridium</taxon>
    </lineage>
</organism>